<evidence type="ECO:0000256" key="7">
    <source>
        <dbReference type="SAM" id="MobiDB-lite"/>
    </source>
</evidence>
<evidence type="ECO:0000256" key="8">
    <source>
        <dbReference type="SAM" id="Phobius"/>
    </source>
</evidence>
<keyword evidence="3 6" id="KW-0812">Transmembrane</keyword>
<sequence>MTAEPHFPAGARAGAETESVSLTHLRGYGLVGRSVAEAAGSFLVVMVGLGVAFFNPSGGLSAPLAFGLVLAAAMVAFGYISGGHFLPTITVASALAGRTDWKSVLPYIAAQLIGAVLAAGILWVSMTGHPQIPETQPFFSAVANGFAENSSTQFPLAGALLTEVIAAALLTAVFLGSGSRLSAAAGAFAVGVTYAALLTFLVPITGGSINPARSTATAIFAEGWAVGQLWLFWLAPLLGAAITGLIYRSLDLADNTAAGTTVEFTQEQYLDESVPAEETTAGTAAGTGATAADVPDAGTATPVEDAHRKDREEARGFFARDNAGTGSTPSSGATPETDTTEGPQDGQTPGGSTGPKRP</sequence>
<keyword evidence="4 8" id="KW-1133">Transmembrane helix</keyword>
<dbReference type="SUPFAM" id="SSF81338">
    <property type="entry name" value="Aquaporin-like"/>
    <property type="match status" value="1"/>
</dbReference>
<evidence type="ECO:0000256" key="1">
    <source>
        <dbReference type="ARBA" id="ARBA00004141"/>
    </source>
</evidence>
<comment type="caution">
    <text evidence="9">The sequence shown here is derived from an EMBL/GenBank/DDBJ whole genome shotgun (WGS) entry which is preliminary data.</text>
</comment>
<evidence type="ECO:0000313" key="9">
    <source>
        <dbReference type="EMBL" id="MBD7995509.1"/>
    </source>
</evidence>
<feature type="transmembrane region" description="Helical" evidence="8">
    <location>
        <begin position="154"/>
        <end position="175"/>
    </location>
</feature>
<keyword evidence="5 8" id="KW-0472">Membrane</keyword>
<dbReference type="InterPro" id="IPR000425">
    <property type="entry name" value="MIP"/>
</dbReference>
<evidence type="ECO:0000313" key="10">
    <source>
        <dbReference type="Proteomes" id="UP000609874"/>
    </source>
</evidence>
<dbReference type="RefSeq" id="WP_191807803.1">
    <property type="nucleotide sequence ID" value="NZ_JACSQD010000003.1"/>
</dbReference>
<feature type="transmembrane region" description="Helical" evidence="8">
    <location>
        <begin position="66"/>
        <end position="92"/>
    </location>
</feature>
<dbReference type="PANTHER" id="PTHR19139">
    <property type="entry name" value="AQUAPORIN TRANSPORTER"/>
    <property type="match status" value="1"/>
</dbReference>
<keyword evidence="10" id="KW-1185">Reference proteome</keyword>
<dbReference type="Proteomes" id="UP000609874">
    <property type="component" value="Unassembled WGS sequence"/>
</dbReference>
<evidence type="ECO:0000256" key="3">
    <source>
        <dbReference type="ARBA" id="ARBA00022692"/>
    </source>
</evidence>
<feature type="compositionally biased region" description="Low complexity" evidence="7">
    <location>
        <begin position="276"/>
        <end position="301"/>
    </location>
</feature>
<organism evidence="9 10">
    <name type="scientific">Arthrobacter gallicola</name>
    <dbReference type="NCBI Taxonomy" id="2762225"/>
    <lineage>
        <taxon>Bacteria</taxon>
        <taxon>Bacillati</taxon>
        <taxon>Actinomycetota</taxon>
        <taxon>Actinomycetes</taxon>
        <taxon>Micrococcales</taxon>
        <taxon>Micrococcaceae</taxon>
        <taxon>Arthrobacter</taxon>
    </lineage>
</organism>
<evidence type="ECO:0000256" key="5">
    <source>
        <dbReference type="ARBA" id="ARBA00023136"/>
    </source>
</evidence>
<feature type="transmembrane region" description="Helical" evidence="8">
    <location>
        <begin position="187"/>
        <end position="209"/>
    </location>
</feature>
<keyword evidence="6" id="KW-0813">Transport</keyword>
<evidence type="ECO:0000256" key="4">
    <source>
        <dbReference type="ARBA" id="ARBA00022989"/>
    </source>
</evidence>
<feature type="compositionally biased region" description="Polar residues" evidence="7">
    <location>
        <begin position="324"/>
        <end position="347"/>
    </location>
</feature>
<gene>
    <name evidence="9" type="ORF">H9639_09395</name>
</gene>
<protein>
    <submittedName>
        <fullName evidence="9">Aquaporin</fullName>
    </submittedName>
</protein>
<dbReference type="EMBL" id="JACSQD010000003">
    <property type="protein sequence ID" value="MBD7995509.1"/>
    <property type="molecule type" value="Genomic_DNA"/>
</dbReference>
<feature type="compositionally biased region" description="Gly residues" evidence="7">
    <location>
        <begin position="348"/>
        <end position="358"/>
    </location>
</feature>
<dbReference type="InterPro" id="IPR034294">
    <property type="entry name" value="Aquaporin_transptr"/>
</dbReference>
<dbReference type="InterPro" id="IPR023271">
    <property type="entry name" value="Aquaporin-like"/>
</dbReference>
<dbReference type="Pfam" id="PF00230">
    <property type="entry name" value="MIP"/>
    <property type="match status" value="1"/>
</dbReference>
<feature type="compositionally biased region" description="Basic and acidic residues" evidence="7">
    <location>
        <begin position="304"/>
        <end position="315"/>
    </location>
</feature>
<feature type="transmembrane region" description="Helical" evidence="8">
    <location>
        <begin position="229"/>
        <end position="247"/>
    </location>
</feature>
<evidence type="ECO:0000256" key="2">
    <source>
        <dbReference type="ARBA" id="ARBA00006175"/>
    </source>
</evidence>
<evidence type="ECO:0000256" key="6">
    <source>
        <dbReference type="RuleBase" id="RU000477"/>
    </source>
</evidence>
<feature type="transmembrane region" description="Helical" evidence="8">
    <location>
        <begin position="104"/>
        <end position="124"/>
    </location>
</feature>
<name>A0ABR8USH6_9MICC</name>
<feature type="region of interest" description="Disordered" evidence="7">
    <location>
        <begin position="269"/>
        <end position="358"/>
    </location>
</feature>
<reference evidence="9 10" key="1">
    <citation type="submission" date="2020-08" db="EMBL/GenBank/DDBJ databases">
        <title>A Genomic Blueprint of the Chicken Gut Microbiome.</title>
        <authorList>
            <person name="Gilroy R."/>
            <person name="Ravi A."/>
            <person name="Getino M."/>
            <person name="Pursley I."/>
            <person name="Horton D.L."/>
            <person name="Alikhan N.-F."/>
            <person name="Baker D."/>
            <person name="Gharbi K."/>
            <person name="Hall N."/>
            <person name="Watson M."/>
            <person name="Adriaenssens E.M."/>
            <person name="Foster-Nyarko E."/>
            <person name="Jarju S."/>
            <person name="Secka A."/>
            <person name="Antonio M."/>
            <person name="Oren A."/>
            <person name="Chaudhuri R."/>
            <person name="La Ragione R.M."/>
            <person name="Hildebrand F."/>
            <person name="Pallen M.J."/>
        </authorList>
    </citation>
    <scope>NUCLEOTIDE SEQUENCE [LARGE SCALE GENOMIC DNA]</scope>
    <source>
        <strain evidence="9 10">Sa2CUA1</strain>
    </source>
</reference>
<feature type="transmembrane region" description="Helical" evidence="8">
    <location>
        <begin position="35"/>
        <end position="54"/>
    </location>
</feature>
<proteinExistence type="inferred from homology"/>
<dbReference type="PRINTS" id="PR00783">
    <property type="entry name" value="MINTRINSICP"/>
</dbReference>
<comment type="similarity">
    <text evidence="2 6">Belongs to the MIP/aquaporin (TC 1.A.8) family.</text>
</comment>
<dbReference type="Gene3D" id="1.20.1080.10">
    <property type="entry name" value="Glycerol uptake facilitator protein"/>
    <property type="match status" value="1"/>
</dbReference>
<dbReference type="PANTHER" id="PTHR19139:SF199">
    <property type="entry name" value="MIP17260P"/>
    <property type="match status" value="1"/>
</dbReference>
<accession>A0ABR8USH6</accession>
<comment type="subcellular location">
    <subcellularLocation>
        <location evidence="1">Membrane</location>
        <topology evidence="1">Multi-pass membrane protein</topology>
    </subcellularLocation>
</comment>